<keyword evidence="3" id="KW-1185">Reference proteome</keyword>
<accession>A0A4Q2JIG2</accession>
<feature type="transmembrane region" description="Helical" evidence="1">
    <location>
        <begin position="45"/>
        <end position="66"/>
    </location>
</feature>
<organism evidence="2 3">
    <name type="scientific">Agromyces binzhouensis</name>
    <dbReference type="NCBI Taxonomy" id="1817495"/>
    <lineage>
        <taxon>Bacteria</taxon>
        <taxon>Bacillati</taxon>
        <taxon>Actinomycetota</taxon>
        <taxon>Actinomycetes</taxon>
        <taxon>Micrococcales</taxon>
        <taxon>Microbacteriaceae</taxon>
        <taxon>Agromyces</taxon>
    </lineage>
</organism>
<evidence type="ECO:0000313" key="3">
    <source>
        <dbReference type="Proteomes" id="UP000292881"/>
    </source>
</evidence>
<sequence>MRRGDVVDVRELGMVNLGPAGGWEESGGLDDGPVIGARRRRAIRIAVVLALGAMVLPVVLSAFGVARSAAANACAVYVADLSRLDDSRVEFDLFARGGPGWLCIAVAPSGSSTVLGNLGPMPAFPKPAAPGRDA</sequence>
<dbReference type="OrthoDB" id="5122659at2"/>
<dbReference type="EMBL" id="SDPL01000205">
    <property type="protein sequence ID" value="RXZ46289.1"/>
    <property type="molecule type" value="Genomic_DNA"/>
</dbReference>
<name>A0A4Q2JIG2_9MICO</name>
<keyword evidence="1" id="KW-0812">Transmembrane</keyword>
<dbReference type="Proteomes" id="UP000292881">
    <property type="component" value="Unassembled WGS sequence"/>
</dbReference>
<gene>
    <name evidence="2" type="ORF">ESO86_10725</name>
</gene>
<evidence type="ECO:0000256" key="1">
    <source>
        <dbReference type="SAM" id="Phobius"/>
    </source>
</evidence>
<dbReference type="AlphaFoldDB" id="A0A4Q2JIG2"/>
<dbReference type="RefSeq" id="WP_129234883.1">
    <property type="nucleotide sequence ID" value="NZ_JBHXVJ010000007.1"/>
</dbReference>
<protein>
    <submittedName>
        <fullName evidence="2">Uncharacterized protein</fullName>
    </submittedName>
</protein>
<keyword evidence="1" id="KW-0472">Membrane</keyword>
<proteinExistence type="predicted"/>
<evidence type="ECO:0000313" key="2">
    <source>
        <dbReference type="EMBL" id="RXZ46289.1"/>
    </source>
</evidence>
<comment type="caution">
    <text evidence="2">The sequence shown here is derived from an EMBL/GenBank/DDBJ whole genome shotgun (WGS) entry which is preliminary data.</text>
</comment>
<keyword evidence="1" id="KW-1133">Transmembrane helix</keyword>
<reference evidence="2 3" key="1">
    <citation type="submission" date="2019-01" db="EMBL/GenBank/DDBJ databases">
        <authorList>
            <person name="Li J."/>
        </authorList>
    </citation>
    <scope>NUCLEOTIDE SEQUENCE [LARGE SCALE GENOMIC DNA]</scope>
    <source>
        <strain evidence="2 3">CGMCC 4.7180</strain>
    </source>
</reference>